<feature type="region of interest" description="Disordered" evidence="1">
    <location>
        <begin position="1"/>
        <end position="61"/>
    </location>
</feature>
<dbReference type="AlphaFoldDB" id="A0A840WYI2"/>
<proteinExistence type="predicted"/>
<dbReference type="RefSeq" id="WP_246420597.1">
    <property type="nucleotide sequence ID" value="NZ_BAAAKM010000024.1"/>
</dbReference>
<keyword evidence="3" id="KW-1185">Reference proteome</keyword>
<feature type="compositionally biased region" description="Pro residues" evidence="1">
    <location>
        <begin position="172"/>
        <end position="184"/>
    </location>
</feature>
<sequence>MNARTPGPATNARSHTPTPTPTHTLKPLPSGVAPGALAPQPLGSSLRNPVPAAPGAASRADELVSEIGRLLRNPGRSSHAARTLTRVDGLFAELDRQLRSGGPLPSTWRAAPRPAPPPSRRGIAYEYATQCYDAVSETLREVGGVVAAWRALRQAAREWERLNGALTERSPLPEPWLPPDDQPG</sequence>
<gene>
    <name evidence="2" type="ORF">HNR07_006375</name>
</gene>
<name>A0A840WYI2_9ACTN</name>
<evidence type="ECO:0000313" key="2">
    <source>
        <dbReference type="EMBL" id="MBB5495238.1"/>
    </source>
</evidence>
<accession>A0A840WYI2</accession>
<feature type="region of interest" description="Disordered" evidence="1">
    <location>
        <begin position="98"/>
        <end position="121"/>
    </location>
</feature>
<comment type="caution">
    <text evidence="2">The sequence shown here is derived from an EMBL/GenBank/DDBJ whole genome shotgun (WGS) entry which is preliminary data.</text>
</comment>
<evidence type="ECO:0000256" key="1">
    <source>
        <dbReference type="SAM" id="MobiDB-lite"/>
    </source>
</evidence>
<dbReference type="EMBL" id="JACHDO010000001">
    <property type="protein sequence ID" value="MBB5495238.1"/>
    <property type="molecule type" value="Genomic_DNA"/>
</dbReference>
<organism evidence="2 3">
    <name type="scientific">Nocardiopsis metallicus</name>
    <dbReference type="NCBI Taxonomy" id="179819"/>
    <lineage>
        <taxon>Bacteria</taxon>
        <taxon>Bacillati</taxon>
        <taxon>Actinomycetota</taxon>
        <taxon>Actinomycetes</taxon>
        <taxon>Streptosporangiales</taxon>
        <taxon>Nocardiopsidaceae</taxon>
        <taxon>Nocardiopsis</taxon>
    </lineage>
</organism>
<feature type="region of interest" description="Disordered" evidence="1">
    <location>
        <begin position="164"/>
        <end position="184"/>
    </location>
</feature>
<protein>
    <submittedName>
        <fullName evidence="2">Uncharacterized protein</fullName>
    </submittedName>
</protein>
<evidence type="ECO:0000313" key="3">
    <source>
        <dbReference type="Proteomes" id="UP000579647"/>
    </source>
</evidence>
<reference evidence="2 3" key="1">
    <citation type="submission" date="2020-08" db="EMBL/GenBank/DDBJ databases">
        <title>Sequencing the genomes of 1000 actinobacteria strains.</title>
        <authorList>
            <person name="Klenk H.-P."/>
        </authorList>
    </citation>
    <scope>NUCLEOTIDE SEQUENCE [LARGE SCALE GENOMIC DNA]</scope>
    <source>
        <strain evidence="2 3">DSM 44598</strain>
    </source>
</reference>
<feature type="compositionally biased region" description="Low complexity" evidence="1">
    <location>
        <begin position="15"/>
        <end position="29"/>
    </location>
</feature>
<dbReference type="Proteomes" id="UP000579647">
    <property type="component" value="Unassembled WGS sequence"/>
</dbReference>